<proteinExistence type="predicted"/>
<sequence>MQTVPDIEDKIEALYLFMESNLSGRYAEDWTYMLDPEIVFHLNSLSKEECENLVLRIWDWDADILICLADPFIGDYYSHLDGGFLYCKLFLVIENFGDLEYLYDNLPHAVSRINAGTQPLSFYVDLENKAIETFKVKESYGIDCIREKFDRERKLQQEKS</sequence>
<protein>
    <submittedName>
        <fullName evidence="1">Uncharacterized protein</fullName>
    </submittedName>
</protein>
<dbReference type="EMBL" id="FQUQ01000001">
    <property type="protein sequence ID" value="SHE52876.1"/>
    <property type="molecule type" value="Genomic_DNA"/>
</dbReference>
<gene>
    <name evidence="1" type="ORF">SAMN04488522_101463</name>
</gene>
<evidence type="ECO:0000313" key="1">
    <source>
        <dbReference type="EMBL" id="SHE52876.1"/>
    </source>
</evidence>
<dbReference type="AlphaFoldDB" id="A0A1M4U8E0"/>
<accession>A0A1M4U8E0</accession>
<dbReference type="Proteomes" id="UP000184287">
    <property type="component" value="Unassembled WGS sequence"/>
</dbReference>
<organism evidence="1 2">
    <name type="scientific">Pedobacter caeni</name>
    <dbReference type="NCBI Taxonomy" id="288992"/>
    <lineage>
        <taxon>Bacteria</taxon>
        <taxon>Pseudomonadati</taxon>
        <taxon>Bacteroidota</taxon>
        <taxon>Sphingobacteriia</taxon>
        <taxon>Sphingobacteriales</taxon>
        <taxon>Sphingobacteriaceae</taxon>
        <taxon>Pedobacter</taxon>
    </lineage>
</organism>
<keyword evidence="2" id="KW-1185">Reference proteome</keyword>
<evidence type="ECO:0000313" key="2">
    <source>
        <dbReference type="Proteomes" id="UP000184287"/>
    </source>
</evidence>
<reference evidence="2" key="1">
    <citation type="submission" date="2016-11" db="EMBL/GenBank/DDBJ databases">
        <authorList>
            <person name="Varghese N."/>
            <person name="Submissions S."/>
        </authorList>
    </citation>
    <scope>NUCLEOTIDE SEQUENCE [LARGE SCALE GENOMIC DNA]</scope>
    <source>
        <strain evidence="2">DSM 16990</strain>
    </source>
</reference>
<name>A0A1M4U8E0_9SPHI</name>